<comment type="caution">
    <text evidence="1">The sequence shown here is derived from an EMBL/GenBank/DDBJ whole genome shotgun (WGS) entry which is preliminary data.</text>
</comment>
<dbReference type="Proteomes" id="UP000712281">
    <property type="component" value="Unassembled WGS sequence"/>
</dbReference>
<dbReference type="AlphaFoldDB" id="A0A8S9HYI8"/>
<protein>
    <recommendedName>
        <fullName evidence="3">Reverse transcriptase zinc-binding domain-containing protein</fullName>
    </recommendedName>
</protein>
<organism evidence="1">
    <name type="scientific">Brassica cretica</name>
    <name type="common">Mustard</name>
    <dbReference type="NCBI Taxonomy" id="69181"/>
    <lineage>
        <taxon>Eukaryota</taxon>
        <taxon>Viridiplantae</taxon>
        <taxon>Streptophyta</taxon>
        <taxon>Embryophyta</taxon>
        <taxon>Tracheophyta</taxon>
        <taxon>Spermatophyta</taxon>
        <taxon>Magnoliopsida</taxon>
        <taxon>eudicotyledons</taxon>
        <taxon>Gunneridae</taxon>
        <taxon>Pentapetalae</taxon>
        <taxon>rosids</taxon>
        <taxon>malvids</taxon>
        <taxon>Brassicales</taxon>
        <taxon>Brassicaceae</taxon>
        <taxon>Brassiceae</taxon>
        <taxon>Brassica</taxon>
    </lineage>
</organism>
<reference evidence="1" key="1">
    <citation type="submission" date="2019-12" db="EMBL/GenBank/DDBJ databases">
        <title>Genome sequencing and annotation of Brassica cretica.</title>
        <authorList>
            <person name="Studholme D.J."/>
            <person name="Sarris P.F."/>
        </authorList>
    </citation>
    <scope>NUCLEOTIDE SEQUENCE</scope>
    <source>
        <strain evidence="2">PFS-001/15</strain>
        <strain evidence="1">PFS-102/07</strain>
        <tissue evidence="1">Leaf</tissue>
    </source>
</reference>
<evidence type="ECO:0000313" key="2">
    <source>
        <dbReference type="EMBL" id="KAF2596059.1"/>
    </source>
</evidence>
<dbReference type="EMBL" id="QGKY02001250">
    <property type="protein sequence ID" value="KAF2563375.1"/>
    <property type="molecule type" value="Genomic_DNA"/>
</dbReference>
<gene>
    <name evidence="2" type="ORF">F2Q68_00008088</name>
    <name evidence="1" type="ORF">F2Q70_00014998</name>
</gene>
<proteinExistence type="predicted"/>
<evidence type="ECO:0008006" key="3">
    <source>
        <dbReference type="Google" id="ProtNLM"/>
    </source>
</evidence>
<name>A0A8S9HYI8_BRACR</name>
<dbReference type="EMBL" id="QGKW02000717">
    <property type="protein sequence ID" value="KAF2596059.1"/>
    <property type="molecule type" value="Genomic_DNA"/>
</dbReference>
<evidence type="ECO:0000313" key="1">
    <source>
        <dbReference type="EMBL" id="KAF2563375.1"/>
    </source>
</evidence>
<sequence length="252" mass="28932">MMTQGNYQSSSMHLFQKRATLPVGSFAGSVSNCCRAIYVFLQQFRYHGFNMPWTAITGLLMRSPSTSTHQSTLGKTLLQRDPLQIWTFHVCFKDAITQHSFLMWLAHLEKLPTRARLARWVSISPNLVAFAINILRKEIICFFVVSGLGIYGTLACSEWPIVTSASILDNFLPMAVFSRQHFTDPSKELGVLSHCLLYLPIWSERNKRLHDNISTPPTIVFNQLDRFIRDAILFKRHQIQNCSLLQHWISSE</sequence>
<accession>A0A8S9HYI8</accession>